<reference evidence="1 2" key="1">
    <citation type="submission" date="2019-02" db="EMBL/GenBank/DDBJ databases">
        <title>Genome sequencing of the rare red list fungi Antrodiella citrinella (Flaviporus citrinellus).</title>
        <authorList>
            <person name="Buettner E."/>
            <person name="Kellner H."/>
        </authorList>
    </citation>
    <scope>NUCLEOTIDE SEQUENCE [LARGE SCALE GENOMIC DNA]</scope>
    <source>
        <strain evidence="1 2">DSM 108506</strain>
    </source>
</reference>
<evidence type="ECO:0000313" key="1">
    <source>
        <dbReference type="EMBL" id="THH33732.1"/>
    </source>
</evidence>
<gene>
    <name evidence="1" type="ORF">EUX98_g411</name>
</gene>
<dbReference type="OrthoDB" id="3132420at2759"/>
<sequence length="104" mass="11883">MAGDEYMFHFVYPAATLTNDMRTVEVKQVVEGSADEVDFYKHPVTGSISGVTTFYRMNMETHRWETAGQIEWASNHSANVYFGIEKVSMRELRKPKKASSHFNG</sequence>
<comment type="caution">
    <text evidence="1">The sequence shown here is derived from an EMBL/GenBank/DDBJ whole genome shotgun (WGS) entry which is preliminary data.</text>
</comment>
<keyword evidence="2" id="KW-1185">Reference proteome</keyword>
<name>A0A4S4N3X4_9APHY</name>
<proteinExistence type="predicted"/>
<dbReference type="EMBL" id="SGPM01000003">
    <property type="protein sequence ID" value="THH33732.1"/>
    <property type="molecule type" value="Genomic_DNA"/>
</dbReference>
<accession>A0A4S4N3X4</accession>
<evidence type="ECO:0000313" key="2">
    <source>
        <dbReference type="Proteomes" id="UP000308730"/>
    </source>
</evidence>
<dbReference type="Proteomes" id="UP000308730">
    <property type="component" value="Unassembled WGS sequence"/>
</dbReference>
<organism evidence="1 2">
    <name type="scientific">Antrodiella citrinella</name>
    <dbReference type="NCBI Taxonomy" id="2447956"/>
    <lineage>
        <taxon>Eukaryota</taxon>
        <taxon>Fungi</taxon>
        <taxon>Dikarya</taxon>
        <taxon>Basidiomycota</taxon>
        <taxon>Agaricomycotina</taxon>
        <taxon>Agaricomycetes</taxon>
        <taxon>Polyporales</taxon>
        <taxon>Steccherinaceae</taxon>
        <taxon>Antrodiella</taxon>
    </lineage>
</organism>
<protein>
    <submittedName>
        <fullName evidence="1">Uncharacterized protein</fullName>
    </submittedName>
</protein>
<dbReference type="AlphaFoldDB" id="A0A4S4N3X4"/>